<evidence type="ECO:0000256" key="1">
    <source>
        <dbReference type="ARBA" id="ARBA00022741"/>
    </source>
</evidence>
<dbReference type="SUPFAM" id="SSF56104">
    <property type="entry name" value="SAICAR synthase-like"/>
    <property type="match status" value="1"/>
</dbReference>
<proteinExistence type="predicted"/>
<dbReference type="CDD" id="cd17300">
    <property type="entry name" value="PIPKc_PIKfyve"/>
    <property type="match status" value="1"/>
</dbReference>
<dbReference type="PROSITE" id="PS51455">
    <property type="entry name" value="PIPK"/>
    <property type="match status" value="1"/>
</dbReference>
<dbReference type="PANTHER" id="PTHR45748:SF1">
    <property type="entry name" value="1-PHOSPHATIDYLINOSITOL-3-PHOSPHATE 5-KINASE"/>
    <property type="match status" value="1"/>
</dbReference>
<dbReference type="Gene3D" id="3.30.800.10">
    <property type="entry name" value="Phosphatidylinositol Phosphate Kinase II Beta"/>
    <property type="match status" value="1"/>
</dbReference>
<dbReference type="InterPro" id="IPR044769">
    <property type="entry name" value="PIKfyve_PIPKc"/>
</dbReference>
<evidence type="ECO:0000256" key="2">
    <source>
        <dbReference type="ARBA" id="ARBA00022840"/>
    </source>
</evidence>
<accession>A0A1D6LWN0</accession>
<dbReference type="InterPro" id="IPR002498">
    <property type="entry name" value="PInositol-4-P-4/5-kinase_core"/>
</dbReference>
<dbReference type="PANTHER" id="PTHR45748">
    <property type="entry name" value="1-PHOSPHATIDYLINOSITOL 3-PHOSPHATE 5-KINASE-RELATED"/>
    <property type="match status" value="1"/>
</dbReference>
<keyword evidence="3 5" id="KW-0418">Kinase</keyword>
<keyword evidence="3" id="KW-0808">Transferase</keyword>
<dbReference type="InterPro" id="IPR027484">
    <property type="entry name" value="PInositol-4-P-5-kinase_N"/>
</dbReference>
<reference evidence="5" key="1">
    <citation type="submission" date="2015-12" db="EMBL/GenBank/DDBJ databases">
        <title>Update maize B73 reference genome by single molecule sequencing technologies.</title>
        <authorList>
            <consortium name="Maize Genome Sequencing Project"/>
            <person name="Ware D."/>
        </authorList>
    </citation>
    <scope>NUCLEOTIDE SEQUENCE</scope>
    <source>
        <tissue evidence="5">Seedling</tissue>
    </source>
</reference>
<dbReference type="GO" id="GO:0000285">
    <property type="term" value="F:1-phosphatidylinositol-3-phosphate 5-kinase activity"/>
    <property type="evidence" value="ECO:0007669"/>
    <property type="project" value="InterPro"/>
</dbReference>
<dbReference type="AlphaFoldDB" id="A0A1D6LWN0"/>
<dbReference type="EMBL" id="CM000782">
    <property type="protein sequence ID" value="AQK83626.1"/>
    <property type="molecule type" value="Genomic_DNA"/>
</dbReference>
<evidence type="ECO:0000256" key="4">
    <source>
        <dbReference type="SAM" id="MobiDB-lite"/>
    </source>
</evidence>
<feature type="region of interest" description="Disordered" evidence="4">
    <location>
        <begin position="155"/>
        <end position="198"/>
    </location>
</feature>
<evidence type="ECO:0000256" key="3">
    <source>
        <dbReference type="PROSITE-ProRule" id="PRU00781"/>
    </source>
</evidence>
<dbReference type="InterPro" id="IPR027483">
    <property type="entry name" value="PInositol-4-P-4/5-kinase_C_sf"/>
</dbReference>
<dbReference type="Gene3D" id="3.30.810.10">
    <property type="entry name" value="2-Layer Sandwich"/>
    <property type="match status" value="1"/>
</dbReference>
<name>A0A1D6LWN0_MAIZE</name>
<keyword evidence="2 3" id="KW-0067">ATP-binding</keyword>
<dbReference type="GO" id="GO:0046488">
    <property type="term" value="P:phosphatidylinositol metabolic process"/>
    <property type="evidence" value="ECO:0007669"/>
    <property type="project" value="UniProtKB-UniRule"/>
</dbReference>
<dbReference type="FunFam" id="3.30.800.10:FF:000010">
    <property type="entry name" value="Putative 1-phosphatidylinositol-3-phosphate 5-kinase FAB1C"/>
    <property type="match status" value="1"/>
</dbReference>
<organism evidence="5">
    <name type="scientific">Zea mays</name>
    <name type="common">Maize</name>
    <dbReference type="NCBI Taxonomy" id="4577"/>
    <lineage>
        <taxon>Eukaryota</taxon>
        <taxon>Viridiplantae</taxon>
        <taxon>Streptophyta</taxon>
        <taxon>Embryophyta</taxon>
        <taxon>Tracheophyta</taxon>
        <taxon>Spermatophyta</taxon>
        <taxon>Magnoliopsida</taxon>
        <taxon>Liliopsida</taxon>
        <taxon>Poales</taxon>
        <taxon>Poaceae</taxon>
        <taxon>PACMAD clade</taxon>
        <taxon>Panicoideae</taxon>
        <taxon>Andropogonodae</taxon>
        <taxon>Andropogoneae</taxon>
        <taxon>Tripsacinae</taxon>
        <taxon>Zea</taxon>
    </lineage>
</organism>
<dbReference type="Pfam" id="PF01504">
    <property type="entry name" value="PIP5K"/>
    <property type="match status" value="1"/>
</dbReference>
<feature type="compositionally biased region" description="Polar residues" evidence="4">
    <location>
        <begin position="176"/>
        <end position="187"/>
    </location>
</feature>
<dbReference type="GO" id="GO:0005524">
    <property type="term" value="F:ATP binding"/>
    <property type="evidence" value="ECO:0007669"/>
    <property type="project" value="UniProtKB-UniRule"/>
</dbReference>
<sequence length="648" mass="73079">MVAVFRYSPVDILSVNLPSSVLDFACPKAQDWIIKEAVDVCARKEHLYREIVAKLDCIEKIVKDQNIGMKSGLHKHVADLKELVKVEWKKYDVVSAFSIVDNLQTFEPYIDVLELNLLRRELVHDIHVWDRRLYMMHSLTKENCRTMPNDAQFSEKFTESSLEQSKDVTSGKHLNAESSLEQNQPSTLEVAAVSVKSSPMTEQTNTSISHLALETTIMGDASMHSVSTVISFAPGSYEMQSEGVLAELEAGKTLQKSQSSASNLSDRIDLAWTGSGQLVNDSSSSMEAVSFIPASLKDNPAYQKVIAPIRIKSFDSAISSRNVDDSNASIRRSYSQRPPKAIERTGKGLSPTFLNKLSLPGMIHGESRLLLSQNDSGVIVPIYDDEPSSMIAHAMTVPEYHSFLLPLLYQNNESNLLNYGSDQPQPITRNDSKYNHFTISFEDEDSNSVDKAKFSVTCYFAKQFDAIRRKCCPDELDYIRSLSRCKRWSAQGGKSNVYFAKTLDDRFVIKQVTRTELDSFEDYAADYFKYLIDSVSSGSPTCLTKVLGLYQIIAKNLRDGKELKMDVMVMENLFFKRKVSRIYDLKGSLRSRYNPDTSGNNKVLLDLNLLETLHTKPIFLGSKAKRRLERAVWNDTSFLAVSRHFTLL</sequence>
<keyword evidence="1 3" id="KW-0547">Nucleotide-binding</keyword>
<gene>
    <name evidence="5" type="ORF">ZEAMMB73_Zm00001d037332</name>
</gene>
<protein>
    <submittedName>
        <fullName evidence="5">Putative 1-phosphatidylinositol-4-phosphate 5-kinase/ zinc ion binding family</fullName>
    </submittedName>
</protein>
<dbReference type="SMART" id="SM00330">
    <property type="entry name" value="PIPKc"/>
    <property type="match status" value="1"/>
</dbReference>
<evidence type="ECO:0000313" key="5">
    <source>
        <dbReference type="EMBL" id="AQK83626.1"/>
    </source>
</evidence>
<dbReference type="ExpressionAtlas" id="A0A1D6LWN0">
    <property type="expression patterns" value="baseline and differential"/>
</dbReference>